<sequence length="160" mass="18388">MVFLKIFKPRKTGSSTASGSSFSTANTNTTGTSFSSASTSSPTALKIGEIPQPRQANQRITPLELREFRELLQYRYALDIELWGLRDALEFQRDKVQEKMRNADAALERLQVMVEKWDRGDLWSTTEEWQRWKKIKGWVLEGGKRRWLMHPPWLDAGVGG</sequence>
<evidence type="ECO:0000313" key="3">
    <source>
        <dbReference type="EMBL" id="KAF2201016.1"/>
    </source>
</evidence>
<comment type="caution">
    <text evidence="3">The sequence shown here is derived from an EMBL/GenBank/DDBJ whole genome shotgun (WGS) entry which is preliminary data.</text>
</comment>
<dbReference type="OrthoDB" id="4127862at2759"/>
<keyword evidence="1" id="KW-0175">Coiled coil</keyword>
<evidence type="ECO:0000256" key="2">
    <source>
        <dbReference type="SAM" id="MobiDB-lite"/>
    </source>
</evidence>
<gene>
    <name evidence="3" type="ORF">GQ43DRAFT_440976</name>
</gene>
<dbReference type="EMBL" id="ML993994">
    <property type="protein sequence ID" value="KAF2201016.1"/>
    <property type="molecule type" value="Genomic_DNA"/>
</dbReference>
<feature type="compositionally biased region" description="Low complexity" evidence="2">
    <location>
        <begin position="12"/>
        <end position="41"/>
    </location>
</feature>
<evidence type="ECO:0000256" key="1">
    <source>
        <dbReference type="SAM" id="Coils"/>
    </source>
</evidence>
<feature type="coiled-coil region" evidence="1">
    <location>
        <begin position="86"/>
        <end position="113"/>
    </location>
</feature>
<dbReference type="Proteomes" id="UP000799536">
    <property type="component" value="Unassembled WGS sequence"/>
</dbReference>
<accession>A0A9P4JKC6</accession>
<dbReference type="AlphaFoldDB" id="A0A9P4JKC6"/>
<reference evidence="3" key="1">
    <citation type="journal article" date="2020" name="Stud. Mycol.">
        <title>101 Dothideomycetes genomes: a test case for predicting lifestyles and emergence of pathogens.</title>
        <authorList>
            <person name="Haridas S."/>
            <person name="Albert R."/>
            <person name="Binder M."/>
            <person name="Bloem J."/>
            <person name="Labutti K."/>
            <person name="Salamov A."/>
            <person name="Andreopoulos B."/>
            <person name="Baker S."/>
            <person name="Barry K."/>
            <person name="Bills G."/>
            <person name="Bluhm B."/>
            <person name="Cannon C."/>
            <person name="Castanera R."/>
            <person name="Culley D."/>
            <person name="Daum C."/>
            <person name="Ezra D."/>
            <person name="Gonzalez J."/>
            <person name="Henrissat B."/>
            <person name="Kuo A."/>
            <person name="Liang C."/>
            <person name="Lipzen A."/>
            <person name="Lutzoni F."/>
            <person name="Magnuson J."/>
            <person name="Mondo S."/>
            <person name="Nolan M."/>
            <person name="Ohm R."/>
            <person name="Pangilinan J."/>
            <person name="Park H.-J."/>
            <person name="Ramirez L."/>
            <person name="Alfaro M."/>
            <person name="Sun H."/>
            <person name="Tritt A."/>
            <person name="Yoshinaga Y."/>
            <person name="Zwiers L.-H."/>
            <person name="Turgeon B."/>
            <person name="Goodwin S."/>
            <person name="Spatafora J."/>
            <person name="Crous P."/>
            <person name="Grigoriev I."/>
        </authorList>
    </citation>
    <scope>NUCLEOTIDE SEQUENCE</scope>
    <source>
        <strain evidence="3">ATCC 74209</strain>
    </source>
</reference>
<evidence type="ECO:0000313" key="4">
    <source>
        <dbReference type="Proteomes" id="UP000799536"/>
    </source>
</evidence>
<organism evidence="3 4">
    <name type="scientific">Delitschia confertaspora ATCC 74209</name>
    <dbReference type="NCBI Taxonomy" id="1513339"/>
    <lineage>
        <taxon>Eukaryota</taxon>
        <taxon>Fungi</taxon>
        <taxon>Dikarya</taxon>
        <taxon>Ascomycota</taxon>
        <taxon>Pezizomycotina</taxon>
        <taxon>Dothideomycetes</taxon>
        <taxon>Pleosporomycetidae</taxon>
        <taxon>Pleosporales</taxon>
        <taxon>Delitschiaceae</taxon>
        <taxon>Delitschia</taxon>
    </lineage>
</organism>
<proteinExistence type="predicted"/>
<name>A0A9P4JKC6_9PLEO</name>
<protein>
    <submittedName>
        <fullName evidence="3">Uncharacterized protein</fullName>
    </submittedName>
</protein>
<feature type="region of interest" description="Disordered" evidence="2">
    <location>
        <begin position="11"/>
        <end position="53"/>
    </location>
</feature>
<keyword evidence="4" id="KW-1185">Reference proteome</keyword>